<dbReference type="EMBL" id="CM007382">
    <property type="protein sequence ID" value="ONK77713.1"/>
    <property type="molecule type" value="Genomic_DNA"/>
</dbReference>
<feature type="region of interest" description="Disordered" evidence="1">
    <location>
        <begin position="1"/>
        <end position="47"/>
    </location>
</feature>
<protein>
    <submittedName>
        <fullName evidence="2">Uncharacterized protein</fullName>
    </submittedName>
</protein>
<organism evidence="2 3">
    <name type="scientific">Asparagus officinalis</name>
    <name type="common">Garden asparagus</name>
    <dbReference type="NCBI Taxonomy" id="4686"/>
    <lineage>
        <taxon>Eukaryota</taxon>
        <taxon>Viridiplantae</taxon>
        <taxon>Streptophyta</taxon>
        <taxon>Embryophyta</taxon>
        <taxon>Tracheophyta</taxon>
        <taxon>Spermatophyta</taxon>
        <taxon>Magnoliopsida</taxon>
        <taxon>Liliopsida</taxon>
        <taxon>Asparagales</taxon>
        <taxon>Asparagaceae</taxon>
        <taxon>Asparagoideae</taxon>
        <taxon>Asparagus</taxon>
    </lineage>
</organism>
<reference evidence="3" key="1">
    <citation type="journal article" date="2017" name="Nat. Commun.">
        <title>The asparagus genome sheds light on the origin and evolution of a young Y chromosome.</title>
        <authorList>
            <person name="Harkess A."/>
            <person name="Zhou J."/>
            <person name="Xu C."/>
            <person name="Bowers J.E."/>
            <person name="Van der Hulst R."/>
            <person name="Ayyampalayam S."/>
            <person name="Mercati F."/>
            <person name="Riccardi P."/>
            <person name="McKain M.R."/>
            <person name="Kakrana A."/>
            <person name="Tang H."/>
            <person name="Ray J."/>
            <person name="Groenendijk J."/>
            <person name="Arikit S."/>
            <person name="Mathioni S.M."/>
            <person name="Nakano M."/>
            <person name="Shan H."/>
            <person name="Telgmann-Rauber A."/>
            <person name="Kanno A."/>
            <person name="Yue Z."/>
            <person name="Chen H."/>
            <person name="Li W."/>
            <person name="Chen Y."/>
            <person name="Xu X."/>
            <person name="Zhang Y."/>
            <person name="Luo S."/>
            <person name="Chen H."/>
            <person name="Gao J."/>
            <person name="Mao Z."/>
            <person name="Pires J.C."/>
            <person name="Luo M."/>
            <person name="Kudrna D."/>
            <person name="Wing R.A."/>
            <person name="Meyers B.C."/>
            <person name="Yi K."/>
            <person name="Kong H."/>
            <person name="Lavrijsen P."/>
            <person name="Sunseri F."/>
            <person name="Falavigna A."/>
            <person name="Ye Y."/>
            <person name="Leebens-Mack J.H."/>
            <person name="Chen G."/>
        </authorList>
    </citation>
    <scope>NUCLEOTIDE SEQUENCE [LARGE SCALE GENOMIC DNA]</scope>
    <source>
        <strain evidence="3">cv. DH0086</strain>
    </source>
</reference>
<proteinExistence type="predicted"/>
<keyword evidence="3" id="KW-1185">Reference proteome</keyword>
<name>A0A5P1FJ23_ASPOF</name>
<dbReference type="AlphaFoldDB" id="A0A5P1FJ23"/>
<dbReference type="Proteomes" id="UP000243459">
    <property type="component" value="Chromosome 2"/>
</dbReference>
<accession>A0A5P1FJ23</accession>
<feature type="compositionally biased region" description="Basic and acidic residues" evidence="1">
    <location>
        <begin position="17"/>
        <end position="34"/>
    </location>
</feature>
<evidence type="ECO:0000313" key="3">
    <source>
        <dbReference type="Proteomes" id="UP000243459"/>
    </source>
</evidence>
<evidence type="ECO:0000256" key="1">
    <source>
        <dbReference type="SAM" id="MobiDB-lite"/>
    </source>
</evidence>
<sequence>MEKTMRATPRQLAKGMAEQRRRMPADIVEPKVDEALPGEGEDDAGMPADIVEPKEEELELPATRSWIALKMTKEMAEEETLEGKVGVEGDLTGAVEG</sequence>
<gene>
    <name evidence="2" type="ORF">A4U43_C02F9750</name>
</gene>
<dbReference type="Gramene" id="ONK77713">
    <property type="protein sequence ID" value="ONK77713"/>
    <property type="gene ID" value="A4U43_C02F9750"/>
</dbReference>
<evidence type="ECO:0000313" key="2">
    <source>
        <dbReference type="EMBL" id="ONK77713.1"/>
    </source>
</evidence>